<dbReference type="AlphaFoldDB" id="A0ABD6WTB2"/>
<dbReference type="Proteomes" id="UP000238866">
    <property type="component" value="Unassembled WGS sequence"/>
</dbReference>
<organism evidence="1 2">
    <name type="scientific">Haemophilus influenzae</name>
    <dbReference type="NCBI Taxonomy" id="727"/>
    <lineage>
        <taxon>Bacteria</taxon>
        <taxon>Pseudomonadati</taxon>
        <taxon>Pseudomonadota</taxon>
        <taxon>Gammaproteobacteria</taxon>
        <taxon>Pasteurellales</taxon>
        <taxon>Pasteurellaceae</taxon>
        <taxon>Haemophilus</taxon>
    </lineage>
</organism>
<reference evidence="1 2" key="1">
    <citation type="submission" date="2017-02" db="EMBL/GenBank/DDBJ databases">
        <title>Haemophilus influenzae in COPD genome sequencing project.</title>
        <authorList>
            <person name="Murphy T.F."/>
            <person name="Kong Y."/>
            <person name="Nadendla S."/>
            <person name="Tettelin H."/>
            <person name="Pettigrew M."/>
        </authorList>
    </citation>
    <scope>NUCLEOTIDE SEQUENCE [LARGE SCALE GENOMIC DNA]</scope>
    <source>
        <strain evidence="1 2">13P36H1</strain>
    </source>
</reference>
<dbReference type="Pfam" id="PF06074">
    <property type="entry name" value="Portal_Mu"/>
    <property type="match status" value="1"/>
</dbReference>
<dbReference type="InterPro" id="IPR009279">
    <property type="entry name" value="Portal_Mu"/>
</dbReference>
<gene>
    <name evidence="1" type="ORF">BVZ99_01552</name>
</gene>
<protein>
    <recommendedName>
        <fullName evidence="3">DUF935 family protein</fullName>
    </recommendedName>
</protein>
<proteinExistence type="predicted"/>
<name>A0ABD6WTB2_HAEIF</name>
<evidence type="ECO:0000313" key="1">
    <source>
        <dbReference type="EMBL" id="PRM17701.1"/>
    </source>
</evidence>
<evidence type="ECO:0000313" key="2">
    <source>
        <dbReference type="Proteomes" id="UP000238866"/>
    </source>
</evidence>
<sequence length="485" mass="54545">MTPKKQDLIRVIASRANAIDYWSFMHYLPNPDPVLKKMGKDISAYREILSDSHVGGCVRRRKAAIKGLEWRITPTGNEKTDEILTALFDRLPMSQIISEILDATLFGYQALEVMWESENGLLLPTAIVGKTQEWFVFDEENQLKLRTKENINGEELPPYRMLLATQNATYINPYGLGDLSLCFWAATFKKGGFKFWLEFMEKYGSPWLVGKHPRQAQIHEIDELLDSMEKMLGTAVAAIPEDSSIDLKESASKGASSQVFDDFLRYCKSEIAIALLGQNQTTEAEANRASATAGLEVTRDIRNDDASLVEGVFNQLLAWICELNFSVDTLPTFELFEQESIDKLQAERDKILTEIGVSFTEQYIHRTYGFEDGDIIMQAVEKAEKSANTADFAEPIPKSVIETIGEQLEVEGEAHVEHWLQSIRNQLGQAESLEDFRNQLDSLIPELSFAEYGELLAWGSTAAQFAGRQSVEDERAKSPSLVKSG</sequence>
<accession>A0ABD6WTB2</accession>
<evidence type="ECO:0008006" key="3">
    <source>
        <dbReference type="Google" id="ProtNLM"/>
    </source>
</evidence>
<comment type="caution">
    <text evidence="1">The sequence shown here is derived from an EMBL/GenBank/DDBJ whole genome shotgun (WGS) entry which is preliminary data.</text>
</comment>
<dbReference type="EMBL" id="MZLD01000067">
    <property type="protein sequence ID" value="PRM17701.1"/>
    <property type="molecule type" value="Genomic_DNA"/>
</dbReference>
<dbReference type="RefSeq" id="WP_046067736.1">
    <property type="nucleotide sequence ID" value="NZ_CP089174.1"/>
</dbReference>